<feature type="domain" description="VWFA" evidence="2">
    <location>
        <begin position="103"/>
        <end position="277"/>
    </location>
</feature>
<evidence type="ECO:0000259" key="2">
    <source>
        <dbReference type="PROSITE" id="PS50234"/>
    </source>
</evidence>
<dbReference type="InterPro" id="IPR002035">
    <property type="entry name" value="VWF_A"/>
</dbReference>
<reference evidence="3" key="1">
    <citation type="submission" date="2023-03" db="EMBL/GenBank/DDBJ databases">
        <title>Massive genome expansion in bonnet fungi (Mycena s.s.) driven by repeated elements and novel gene families across ecological guilds.</title>
        <authorList>
            <consortium name="Lawrence Berkeley National Laboratory"/>
            <person name="Harder C.B."/>
            <person name="Miyauchi S."/>
            <person name="Viragh M."/>
            <person name="Kuo A."/>
            <person name="Thoen E."/>
            <person name="Andreopoulos B."/>
            <person name="Lu D."/>
            <person name="Skrede I."/>
            <person name="Drula E."/>
            <person name="Henrissat B."/>
            <person name="Morin E."/>
            <person name="Kohler A."/>
            <person name="Barry K."/>
            <person name="LaButti K."/>
            <person name="Morin E."/>
            <person name="Salamov A."/>
            <person name="Lipzen A."/>
            <person name="Mereny Z."/>
            <person name="Hegedus B."/>
            <person name="Baldrian P."/>
            <person name="Stursova M."/>
            <person name="Weitz H."/>
            <person name="Taylor A."/>
            <person name="Grigoriev I.V."/>
            <person name="Nagy L.G."/>
            <person name="Martin F."/>
            <person name="Kauserud H."/>
        </authorList>
    </citation>
    <scope>NUCLEOTIDE SEQUENCE</scope>
    <source>
        <strain evidence="3">CBHHK002</strain>
    </source>
</reference>
<dbReference type="PROSITE" id="PS50234">
    <property type="entry name" value="VWFA"/>
    <property type="match status" value="1"/>
</dbReference>
<gene>
    <name evidence="3" type="ORF">DFH08DRAFT_804956</name>
</gene>
<dbReference type="Gene3D" id="3.40.50.410">
    <property type="entry name" value="von Willebrand factor, type A domain"/>
    <property type="match status" value="1"/>
</dbReference>
<feature type="region of interest" description="Disordered" evidence="1">
    <location>
        <begin position="1"/>
        <end position="57"/>
    </location>
</feature>
<name>A0AAD7EUZ3_9AGAR</name>
<organism evidence="3 4">
    <name type="scientific">Mycena albidolilacea</name>
    <dbReference type="NCBI Taxonomy" id="1033008"/>
    <lineage>
        <taxon>Eukaryota</taxon>
        <taxon>Fungi</taxon>
        <taxon>Dikarya</taxon>
        <taxon>Basidiomycota</taxon>
        <taxon>Agaricomycotina</taxon>
        <taxon>Agaricomycetes</taxon>
        <taxon>Agaricomycetidae</taxon>
        <taxon>Agaricales</taxon>
        <taxon>Marasmiineae</taxon>
        <taxon>Mycenaceae</taxon>
        <taxon>Mycena</taxon>
    </lineage>
</organism>
<evidence type="ECO:0000256" key="1">
    <source>
        <dbReference type="SAM" id="MobiDB-lite"/>
    </source>
</evidence>
<comment type="caution">
    <text evidence="3">The sequence shown here is derived from an EMBL/GenBank/DDBJ whole genome shotgun (WGS) entry which is preliminary data.</text>
</comment>
<feature type="compositionally biased region" description="Basic and acidic residues" evidence="1">
    <location>
        <begin position="11"/>
        <end position="23"/>
    </location>
</feature>
<dbReference type="AlphaFoldDB" id="A0AAD7EUZ3"/>
<accession>A0AAD7EUZ3</accession>
<dbReference type="PANTHER" id="PTHR34706:SF1">
    <property type="entry name" value="VWFA DOMAIN-CONTAINING PROTEIN"/>
    <property type="match status" value="1"/>
</dbReference>
<dbReference type="InterPro" id="IPR036465">
    <property type="entry name" value="vWFA_dom_sf"/>
</dbReference>
<dbReference type="Proteomes" id="UP001218218">
    <property type="component" value="Unassembled WGS sequence"/>
</dbReference>
<keyword evidence="4" id="KW-1185">Reference proteome</keyword>
<proteinExistence type="predicted"/>
<dbReference type="SUPFAM" id="SSF53300">
    <property type="entry name" value="vWA-like"/>
    <property type="match status" value="1"/>
</dbReference>
<dbReference type="EMBL" id="JARIHO010000011">
    <property type="protein sequence ID" value="KAJ7353396.1"/>
    <property type="molecule type" value="Genomic_DNA"/>
</dbReference>
<dbReference type="PANTHER" id="PTHR34706">
    <property type="entry name" value="SLR1338 PROTEIN"/>
    <property type="match status" value="1"/>
</dbReference>
<protein>
    <recommendedName>
        <fullName evidence="2">VWFA domain-containing protein</fullName>
    </recommendedName>
</protein>
<evidence type="ECO:0000313" key="3">
    <source>
        <dbReference type="EMBL" id="KAJ7353396.1"/>
    </source>
</evidence>
<sequence>MPKHSYSKSSSDLHRETDLDQPKRRTFLSAIFGHKRSRSADTRNREPTYLAPTYPFPPPAYEPPDFKSNDSSLLSKFPSINILGKPMRQESRDDALDILRMYDTVIVVDDSPSMTEEGGQKGVSRWSEARQALRTLVDVVAKLDDDGIDIHFLNAKIVLLNMKSAEEVRKGFKSVTPNGWTPTGTKLDELLRPYLIKLEAAEIKPNGKPVDRETGLDIKPVNFVVITDGKAGTILFDRLAKSLTSVVGDDPKAVIIAAAERLQRLRDQNLNLTQLGIQFVQVGNDPWATKALKDLDDGLHRDDKGKKIPDIVDTTPYASLNPVTADGLIKVLLGGILRKIDAQNDPRRPSKRS</sequence>
<evidence type="ECO:0000313" key="4">
    <source>
        <dbReference type="Proteomes" id="UP001218218"/>
    </source>
</evidence>